<name>A0ABU4HTV2_9ACTN</name>
<evidence type="ECO:0000256" key="3">
    <source>
        <dbReference type="ARBA" id="ARBA00022840"/>
    </source>
</evidence>
<accession>A0ABU4HTV2</accession>
<keyword evidence="2" id="KW-0547">Nucleotide-binding</keyword>
<dbReference type="RefSeq" id="WP_318598486.1">
    <property type="nucleotide sequence ID" value="NZ_JAWSTH010000047.1"/>
</dbReference>
<dbReference type="InterPro" id="IPR003439">
    <property type="entry name" value="ABC_transporter-like_ATP-bd"/>
</dbReference>
<dbReference type="InterPro" id="IPR013611">
    <property type="entry name" value="Transp-assoc_OB_typ2"/>
</dbReference>
<sequence>MSVRLTLEDVRVELGGNEILHGISLDVAPGEFVTLLGPSGSGKTTTLNVIAGLIRTSGGHVRFDGEPVEKRPPHDRDIGLVFQSYALFPHMTVGDNVGFPLRTRGISKGRRREIAERMLDLVHLPGMIDRGVRSLSGGQQQRVALARALAPEPSVLLLDEPMAALDKQLRETMQIEIKRIQASVGVTTVAVTHDQTEALTMSDRVAIMRDGHVEQLDAPEVLYRRPATLFAARFLGEANLLPVDAGRLLGFDAEVGARAGTAIVRPEELTLGERAHEQAPRIRASVRTTSFQGTRYRVECVHPQLGELVASIPPDVAPAAVAPGSEIEIACAIPAAIHVLADVVPPAEGAGAPSASKLAAA</sequence>
<dbReference type="Proteomes" id="UP001284601">
    <property type="component" value="Unassembled WGS sequence"/>
</dbReference>
<dbReference type="InterPro" id="IPR050093">
    <property type="entry name" value="ABC_SmlMolc_Importer"/>
</dbReference>
<dbReference type="PROSITE" id="PS00211">
    <property type="entry name" value="ABC_TRANSPORTER_1"/>
    <property type="match status" value="1"/>
</dbReference>
<evidence type="ECO:0000256" key="2">
    <source>
        <dbReference type="ARBA" id="ARBA00022741"/>
    </source>
</evidence>
<dbReference type="SMART" id="SM00382">
    <property type="entry name" value="AAA"/>
    <property type="match status" value="1"/>
</dbReference>
<feature type="domain" description="ABC transporter" evidence="4">
    <location>
        <begin position="5"/>
        <end position="235"/>
    </location>
</feature>
<evidence type="ECO:0000259" key="4">
    <source>
        <dbReference type="PROSITE" id="PS50893"/>
    </source>
</evidence>
<protein>
    <submittedName>
        <fullName evidence="5">ABC transporter ATP-binding protein</fullName>
    </submittedName>
</protein>
<evidence type="ECO:0000313" key="5">
    <source>
        <dbReference type="EMBL" id="MDW5596107.1"/>
    </source>
</evidence>
<comment type="caution">
    <text evidence="5">The sequence shown here is derived from an EMBL/GenBank/DDBJ whole genome shotgun (WGS) entry which is preliminary data.</text>
</comment>
<gene>
    <name evidence="5" type="ORF">R7226_17300</name>
</gene>
<keyword evidence="6" id="KW-1185">Reference proteome</keyword>
<dbReference type="EMBL" id="JAWSTH010000047">
    <property type="protein sequence ID" value="MDW5596107.1"/>
    <property type="molecule type" value="Genomic_DNA"/>
</dbReference>
<dbReference type="PANTHER" id="PTHR42781">
    <property type="entry name" value="SPERMIDINE/PUTRESCINE IMPORT ATP-BINDING PROTEIN POTA"/>
    <property type="match status" value="1"/>
</dbReference>
<dbReference type="InterPro" id="IPR017871">
    <property type="entry name" value="ABC_transporter-like_CS"/>
</dbReference>
<dbReference type="InterPro" id="IPR003593">
    <property type="entry name" value="AAA+_ATPase"/>
</dbReference>
<organism evidence="5 6">
    <name type="scientific">Conexibacter stalactiti</name>
    <dbReference type="NCBI Taxonomy" id="1940611"/>
    <lineage>
        <taxon>Bacteria</taxon>
        <taxon>Bacillati</taxon>
        <taxon>Actinomycetota</taxon>
        <taxon>Thermoleophilia</taxon>
        <taxon>Solirubrobacterales</taxon>
        <taxon>Conexibacteraceae</taxon>
        <taxon>Conexibacter</taxon>
    </lineage>
</organism>
<dbReference type="SUPFAM" id="SSF52540">
    <property type="entry name" value="P-loop containing nucleoside triphosphate hydrolases"/>
    <property type="match status" value="1"/>
</dbReference>
<dbReference type="GO" id="GO:0005524">
    <property type="term" value="F:ATP binding"/>
    <property type="evidence" value="ECO:0007669"/>
    <property type="project" value="UniProtKB-KW"/>
</dbReference>
<dbReference type="Pfam" id="PF00005">
    <property type="entry name" value="ABC_tran"/>
    <property type="match status" value="1"/>
</dbReference>
<proteinExistence type="predicted"/>
<keyword evidence="1" id="KW-0813">Transport</keyword>
<evidence type="ECO:0000313" key="6">
    <source>
        <dbReference type="Proteomes" id="UP001284601"/>
    </source>
</evidence>
<dbReference type="PROSITE" id="PS50893">
    <property type="entry name" value="ABC_TRANSPORTER_2"/>
    <property type="match status" value="1"/>
</dbReference>
<reference evidence="6" key="1">
    <citation type="submission" date="2023-07" db="EMBL/GenBank/DDBJ databases">
        <title>Conexibacter stalactiti sp. nov., isolated from stalactites in a lava cave and emended description of the genus Conexibacter.</title>
        <authorList>
            <person name="Lee S.D."/>
        </authorList>
    </citation>
    <scope>NUCLEOTIDE SEQUENCE [LARGE SCALE GENOMIC DNA]</scope>
    <source>
        <strain evidence="6">KCTC 39840</strain>
    </source>
</reference>
<dbReference type="InterPro" id="IPR027417">
    <property type="entry name" value="P-loop_NTPase"/>
</dbReference>
<dbReference type="PANTHER" id="PTHR42781:SF4">
    <property type="entry name" value="SPERMIDINE_PUTRESCINE IMPORT ATP-BINDING PROTEIN POTA"/>
    <property type="match status" value="1"/>
</dbReference>
<evidence type="ECO:0000256" key="1">
    <source>
        <dbReference type="ARBA" id="ARBA00022448"/>
    </source>
</evidence>
<dbReference type="Pfam" id="PF08402">
    <property type="entry name" value="TOBE_2"/>
    <property type="match status" value="1"/>
</dbReference>
<dbReference type="Gene3D" id="3.40.50.300">
    <property type="entry name" value="P-loop containing nucleotide triphosphate hydrolases"/>
    <property type="match status" value="1"/>
</dbReference>
<keyword evidence="3 5" id="KW-0067">ATP-binding</keyword>